<reference evidence="2" key="2">
    <citation type="submission" date="2020-03" db="EMBL/GenBank/DDBJ databases">
        <title>Complete Genome Sequences of Extremely Thermoacidophilic, Metal-Mobilizing Type-Strain Members of the Archaeal Family Sulfolobaceae: Acidianus brierleyi DSM-1651T, Acidianus sulfidivorans DSM-18786T, Metallosphaera hakonensis DSM-7519T, and Metallosphaera prunae DSM-10039T.</title>
        <authorList>
            <person name="Counts J.A."/>
            <person name="Kelly R.M."/>
        </authorList>
    </citation>
    <scope>NUCLEOTIDE SEQUENCE [LARGE SCALE GENOMIC DNA]</scope>
    <source>
        <strain evidence="2">HO1-1</strain>
    </source>
</reference>
<accession>A0A2U9IVE3</accession>
<dbReference type="OrthoDB" id="27208at2157"/>
<reference evidence="1 2" key="1">
    <citation type="submission" date="2018-05" db="EMBL/GenBank/DDBJ databases">
        <title>Complete Genome Sequences of Extremely Thermoacidophilic, Metal-Mobilizing Type-Strain Members of the Archaeal Family Sulfolobaceae: Acidianus brierleyi DSM-1651T, Acidianus sulfidivorans DSM-18786T, Metallosphaera hakonensis DSM-7519T, and Metallosphaera prunae DSM-10039T.</title>
        <authorList>
            <person name="Counts J.A."/>
            <person name="Kelly R.M."/>
        </authorList>
    </citation>
    <scope>NUCLEOTIDE SEQUENCE [LARGE SCALE GENOMIC DNA]</scope>
    <source>
        <strain evidence="1 2">HO1-1</strain>
    </source>
</reference>
<gene>
    <name evidence="1" type="ORF">DFR87_09120</name>
</gene>
<evidence type="ECO:0008006" key="3">
    <source>
        <dbReference type="Google" id="ProtNLM"/>
    </source>
</evidence>
<evidence type="ECO:0000313" key="2">
    <source>
        <dbReference type="Proteomes" id="UP000247586"/>
    </source>
</evidence>
<dbReference type="AlphaFoldDB" id="A0A2U9IVE3"/>
<reference evidence="2" key="3">
    <citation type="submission" date="2020-03" db="EMBL/GenBank/DDBJ databases">
        <title>Sequencing and Assembly of Multiple Reported Metal-Biooxidizing Members of the Extremely Thermoacidophilic Archaeal Family Sulfolobaceae.</title>
        <authorList>
            <person name="Counts J.A."/>
            <person name="Kelly R.M."/>
        </authorList>
    </citation>
    <scope>NUCLEOTIDE SEQUENCE [LARGE SCALE GENOMIC DNA]</scope>
    <source>
        <strain evidence="2">HO1-1</strain>
    </source>
</reference>
<keyword evidence="2" id="KW-1185">Reference proteome</keyword>
<sequence>MSLRVIVRLATDHSREIMESIKVDNVDIPEEMKIEMTDLGNEIEISVEIEITSPKSILTLRNTIDEILAHVDMLTKVLG</sequence>
<organism evidence="1 2">
    <name type="scientific">Metallosphaera hakonensis JCM 8857 = DSM 7519</name>
    <dbReference type="NCBI Taxonomy" id="1293036"/>
    <lineage>
        <taxon>Archaea</taxon>
        <taxon>Thermoproteota</taxon>
        <taxon>Thermoprotei</taxon>
        <taxon>Sulfolobales</taxon>
        <taxon>Sulfolobaceae</taxon>
        <taxon>Metallosphaera</taxon>
    </lineage>
</organism>
<proteinExistence type="predicted"/>
<evidence type="ECO:0000313" key="1">
    <source>
        <dbReference type="EMBL" id="AWR99827.1"/>
    </source>
</evidence>
<dbReference type="RefSeq" id="WP_054836297.1">
    <property type="nucleotide sequence ID" value="NZ_BBBA01000003.1"/>
</dbReference>
<dbReference type="EMBL" id="CP029287">
    <property type="protein sequence ID" value="AWR99827.1"/>
    <property type="molecule type" value="Genomic_DNA"/>
</dbReference>
<dbReference type="NCBIfam" id="NF011470">
    <property type="entry name" value="PRK14887.1"/>
    <property type="match status" value="1"/>
</dbReference>
<protein>
    <recommendedName>
        <fullName evidence="3">KEOPS complex Pcc1-like subunit</fullName>
    </recommendedName>
</protein>
<dbReference type="KEGG" id="mhk:DFR87_09120"/>
<name>A0A2U9IVE3_9CREN</name>
<dbReference type="STRING" id="1293036.GCA_001315825_00729"/>
<dbReference type="Proteomes" id="UP000247586">
    <property type="component" value="Chromosome"/>
</dbReference>